<protein>
    <submittedName>
        <fullName evidence="3">Uncharacterized protein</fullName>
    </submittedName>
</protein>
<keyword evidence="1" id="KW-0175">Coiled coil</keyword>
<dbReference type="EMBL" id="JAEPRA010000002">
    <property type="protein sequence ID" value="KAG2188002.1"/>
    <property type="molecule type" value="Genomic_DNA"/>
</dbReference>
<comment type="caution">
    <text evidence="3">The sequence shown here is derived from an EMBL/GenBank/DDBJ whole genome shotgun (WGS) entry which is preliminary data.</text>
</comment>
<dbReference type="OrthoDB" id="2385651at2759"/>
<dbReference type="AlphaFoldDB" id="A0A8H7UNA1"/>
<evidence type="ECO:0000256" key="2">
    <source>
        <dbReference type="SAM" id="MobiDB-lite"/>
    </source>
</evidence>
<dbReference type="Proteomes" id="UP000612746">
    <property type="component" value="Unassembled WGS sequence"/>
</dbReference>
<evidence type="ECO:0000256" key="1">
    <source>
        <dbReference type="SAM" id="Coils"/>
    </source>
</evidence>
<keyword evidence="4" id="KW-1185">Reference proteome</keyword>
<feature type="compositionally biased region" description="Basic and acidic residues" evidence="2">
    <location>
        <begin position="9"/>
        <end position="32"/>
    </location>
</feature>
<sequence>MSLDSSPSVKERAAAIDRRISLEAENESRRLSSEPNQYAYGSSKAPYLQKRKMRTTEPLSFQPQRPTRIFSREIEERALQPRRQTPGSITKHSSPISRSSRMQSINEIRESIKVMKQRIDTTLSSPTDMERSAHITPQRPYAKESDRSQFSGTRSRFREPHEKRISSQGNQSLSVSEIEHDISRISVQPTFHGHAASNDQEQDRLAMVYAQYLQAMYKASHGAKEMERQQASAEARLDSAEALLASRQKELNVSESKIRVATEIANFDELISKQKNSLMQVAKSLSLFKSPIELYMERMDKATVIVPSNDSMWQDLDTLRESVQACSDTLDELIKTQAEDKVSCPRKGKPCKTPMLTIIS</sequence>
<feature type="coiled-coil region" evidence="1">
    <location>
        <begin position="223"/>
        <end position="250"/>
    </location>
</feature>
<proteinExistence type="predicted"/>
<feature type="region of interest" description="Disordered" evidence="2">
    <location>
        <begin position="121"/>
        <end position="174"/>
    </location>
</feature>
<organism evidence="3 4">
    <name type="scientific">Umbelopsis vinacea</name>
    <dbReference type="NCBI Taxonomy" id="44442"/>
    <lineage>
        <taxon>Eukaryota</taxon>
        <taxon>Fungi</taxon>
        <taxon>Fungi incertae sedis</taxon>
        <taxon>Mucoromycota</taxon>
        <taxon>Mucoromycotina</taxon>
        <taxon>Umbelopsidomycetes</taxon>
        <taxon>Umbelopsidales</taxon>
        <taxon>Umbelopsidaceae</taxon>
        <taxon>Umbelopsis</taxon>
    </lineage>
</organism>
<feature type="region of interest" description="Disordered" evidence="2">
    <location>
        <begin position="1"/>
        <end position="47"/>
    </location>
</feature>
<feature type="compositionally biased region" description="Basic and acidic residues" evidence="2">
    <location>
        <begin position="156"/>
        <end position="165"/>
    </location>
</feature>
<feature type="region of interest" description="Disordered" evidence="2">
    <location>
        <begin position="77"/>
        <end position="103"/>
    </location>
</feature>
<reference evidence="3" key="1">
    <citation type="submission" date="2020-12" db="EMBL/GenBank/DDBJ databases">
        <title>Metabolic potential, ecology and presence of endohyphal bacteria is reflected in genomic diversity of Mucoromycotina.</title>
        <authorList>
            <person name="Muszewska A."/>
            <person name="Okrasinska A."/>
            <person name="Steczkiewicz K."/>
            <person name="Drgas O."/>
            <person name="Orlowska M."/>
            <person name="Perlinska-Lenart U."/>
            <person name="Aleksandrzak-Piekarczyk T."/>
            <person name="Szatraj K."/>
            <person name="Zielenkiewicz U."/>
            <person name="Pilsyk S."/>
            <person name="Malc E."/>
            <person name="Mieczkowski P."/>
            <person name="Kruszewska J.S."/>
            <person name="Biernat P."/>
            <person name="Pawlowska J."/>
        </authorList>
    </citation>
    <scope>NUCLEOTIDE SEQUENCE</scope>
    <source>
        <strain evidence="3">WA0000051536</strain>
    </source>
</reference>
<feature type="compositionally biased region" description="Low complexity" evidence="2">
    <location>
        <begin position="88"/>
        <end position="103"/>
    </location>
</feature>
<gene>
    <name evidence="3" type="ORF">INT44_000752</name>
</gene>
<accession>A0A8H7UNA1</accession>
<name>A0A8H7UNA1_9FUNG</name>
<evidence type="ECO:0000313" key="4">
    <source>
        <dbReference type="Proteomes" id="UP000612746"/>
    </source>
</evidence>
<evidence type="ECO:0000313" key="3">
    <source>
        <dbReference type="EMBL" id="KAG2188002.1"/>
    </source>
</evidence>